<keyword evidence="5 6" id="KW-0472">Membrane</keyword>
<feature type="transmembrane region" description="Helical" evidence="6">
    <location>
        <begin position="197"/>
        <end position="218"/>
    </location>
</feature>
<evidence type="ECO:0000256" key="5">
    <source>
        <dbReference type="ARBA" id="ARBA00023136"/>
    </source>
</evidence>
<comment type="similarity">
    <text evidence="2 6">Belongs to the drug/metabolite transporter (DMT) superfamily. Plant drug/metabolite exporter (P-DME) (TC 2.A.7.4) family.</text>
</comment>
<keyword evidence="3 6" id="KW-0812">Transmembrane</keyword>
<dbReference type="InterPro" id="IPR000620">
    <property type="entry name" value="EamA_dom"/>
</dbReference>
<name>A0AAV0IGI1_9ROSI</name>
<gene>
    <name evidence="8" type="ORF">LITE_LOCUS9128</name>
</gene>
<evidence type="ECO:0000256" key="1">
    <source>
        <dbReference type="ARBA" id="ARBA00004141"/>
    </source>
</evidence>
<evidence type="ECO:0000256" key="6">
    <source>
        <dbReference type="RuleBase" id="RU363077"/>
    </source>
</evidence>
<proteinExistence type="inferred from homology"/>
<feature type="domain" description="EamA" evidence="7">
    <location>
        <begin position="167"/>
        <end position="305"/>
    </location>
</feature>
<organism evidence="8 9">
    <name type="scientific">Linum tenue</name>
    <dbReference type="NCBI Taxonomy" id="586396"/>
    <lineage>
        <taxon>Eukaryota</taxon>
        <taxon>Viridiplantae</taxon>
        <taxon>Streptophyta</taxon>
        <taxon>Embryophyta</taxon>
        <taxon>Tracheophyta</taxon>
        <taxon>Spermatophyta</taxon>
        <taxon>Magnoliopsida</taxon>
        <taxon>eudicotyledons</taxon>
        <taxon>Gunneridae</taxon>
        <taxon>Pentapetalae</taxon>
        <taxon>rosids</taxon>
        <taxon>fabids</taxon>
        <taxon>Malpighiales</taxon>
        <taxon>Linaceae</taxon>
        <taxon>Linum</taxon>
    </lineage>
</organism>
<keyword evidence="9" id="KW-1185">Reference proteome</keyword>
<feature type="transmembrane region" description="Helical" evidence="6">
    <location>
        <begin position="25"/>
        <end position="47"/>
    </location>
</feature>
<reference evidence="8" key="1">
    <citation type="submission" date="2022-08" db="EMBL/GenBank/DDBJ databases">
        <authorList>
            <person name="Gutierrez-Valencia J."/>
        </authorList>
    </citation>
    <scope>NUCLEOTIDE SEQUENCE</scope>
</reference>
<evidence type="ECO:0000313" key="9">
    <source>
        <dbReference type="Proteomes" id="UP001154282"/>
    </source>
</evidence>
<evidence type="ECO:0000259" key="7">
    <source>
        <dbReference type="Pfam" id="PF00892"/>
    </source>
</evidence>
<dbReference type="PANTHER" id="PTHR31218">
    <property type="entry name" value="WAT1-RELATED PROTEIN"/>
    <property type="match status" value="1"/>
</dbReference>
<keyword evidence="4 6" id="KW-1133">Transmembrane helix</keyword>
<dbReference type="InterPro" id="IPR037185">
    <property type="entry name" value="EmrE-like"/>
</dbReference>
<dbReference type="SUPFAM" id="SSF103481">
    <property type="entry name" value="Multidrug resistance efflux transporter EmrE"/>
    <property type="match status" value="2"/>
</dbReference>
<feature type="transmembrane region" description="Helical" evidence="6">
    <location>
        <begin position="120"/>
        <end position="140"/>
    </location>
</feature>
<evidence type="ECO:0000313" key="8">
    <source>
        <dbReference type="EMBL" id="CAI0396453.1"/>
    </source>
</evidence>
<dbReference type="Pfam" id="PF00892">
    <property type="entry name" value="EamA"/>
    <property type="match status" value="2"/>
</dbReference>
<comment type="caution">
    <text evidence="8">The sequence shown here is derived from an EMBL/GenBank/DDBJ whole genome shotgun (WGS) entry which is preliminary data.</text>
</comment>
<feature type="transmembrane region" description="Helical" evidence="6">
    <location>
        <begin position="165"/>
        <end position="185"/>
    </location>
</feature>
<feature type="domain" description="EamA" evidence="7">
    <location>
        <begin position="8"/>
        <end position="138"/>
    </location>
</feature>
<comment type="subcellular location">
    <subcellularLocation>
        <location evidence="1 6">Membrane</location>
        <topology evidence="1 6">Multi-pass membrane protein</topology>
    </subcellularLocation>
</comment>
<dbReference type="Proteomes" id="UP001154282">
    <property type="component" value="Unassembled WGS sequence"/>
</dbReference>
<evidence type="ECO:0000256" key="3">
    <source>
        <dbReference type="ARBA" id="ARBA00022692"/>
    </source>
</evidence>
<dbReference type="AlphaFoldDB" id="A0AAV0IGI1"/>
<dbReference type="GO" id="GO:0016020">
    <property type="term" value="C:membrane"/>
    <property type="evidence" value="ECO:0007669"/>
    <property type="project" value="UniProtKB-SubCell"/>
</dbReference>
<dbReference type="InterPro" id="IPR030184">
    <property type="entry name" value="WAT1-related"/>
</dbReference>
<feature type="transmembrane region" description="Helical" evidence="6">
    <location>
        <begin position="84"/>
        <end position="108"/>
    </location>
</feature>
<evidence type="ECO:0000256" key="2">
    <source>
        <dbReference type="ARBA" id="ARBA00007635"/>
    </source>
</evidence>
<feature type="transmembrane region" description="Helical" evidence="6">
    <location>
        <begin position="59"/>
        <end position="78"/>
    </location>
</feature>
<feature type="transmembrane region" description="Helical" evidence="6">
    <location>
        <begin position="224"/>
        <end position="249"/>
    </location>
</feature>
<protein>
    <recommendedName>
        <fullName evidence="6">WAT1-related protein</fullName>
    </recommendedName>
</protein>
<dbReference type="GO" id="GO:0022857">
    <property type="term" value="F:transmembrane transporter activity"/>
    <property type="evidence" value="ECO:0007669"/>
    <property type="project" value="InterPro"/>
</dbReference>
<feature type="transmembrane region" description="Helical" evidence="6">
    <location>
        <begin position="288"/>
        <end position="307"/>
    </location>
</feature>
<dbReference type="EMBL" id="CAMGYJ010000003">
    <property type="protein sequence ID" value="CAI0396453.1"/>
    <property type="molecule type" value="Genomic_DNA"/>
</dbReference>
<feature type="transmembrane region" description="Helical" evidence="6">
    <location>
        <begin position="261"/>
        <end position="282"/>
    </location>
</feature>
<evidence type="ECO:0000256" key="4">
    <source>
        <dbReference type="ARBA" id="ARBA00022989"/>
    </source>
</evidence>
<sequence>MVLLQIGFAGMYVLTMFSFKRGMSIYVFTVYRHVVATLVIAPFALLLERDTRPKLTFRVFLRIAMLAFLEPVLDTDLYNVGMKYTTATFASATLNTIPAITFILALVFRLESVNIKKVHSVAKVIGTLITFLGAMVMTFYKGHVLAFVSSHNNNNNNHGEGEQHWVIGTVLLFASCIAWAAFFILQALTLKEYPAELSLTALMCLMGSVEGAIATLVMENNMSVWKIGFDSGLLSVAYSGVVCSGIAYYVQGVVSRERGPFFVSAFSPLCMIFTAFLGSIFLAETLHLGSILGAILIVFGLYTLVWGKSKEPLLTTTAIAEDTFLEETKINVKDGKTSGDHNGRRELPPTTGTYMLNC</sequence>
<accession>A0AAV0IGI1</accession>